<dbReference type="EMBL" id="CP064815">
    <property type="protein sequence ID" value="QPG77150.1"/>
    <property type="molecule type" value="Genomic_DNA"/>
</dbReference>
<gene>
    <name evidence="2" type="ORF">FOA43_004555</name>
</gene>
<evidence type="ECO:0000313" key="2">
    <source>
        <dbReference type="EMBL" id="QPG77150.1"/>
    </source>
</evidence>
<evidence type="ECO:0000256" key="1">
    <source>
        <dbReference type="SAM" id="MobiDB-lite"/>
    </source>
</evidence>
<feature type="compositionally biased region" description="Low complexity" evidence="1">
    <location>
        <begin position="377"/>
        <end position="398"/>
    </location>
</feature>
<feature type="region of interest" description="Disordered" evidence="1">
    <location>
        <begin position="296"/>
        <end position="336"/>
    </location>
</feature>
<name>A0A875RQJ2_EENNA</name>
<dbReference type="KEGG" id="bnn:FOA43_004555"/>
<feature type="region of interest" description="Disordered" evidence="1">
    <location>
        <begin position="376"/>
        <end position="398"/>
    </location>
</feature>
<sequence length="493" mass="55353">MYIDAPTRKPKTYILPTLEDLVAMSYPEYVVSKVPLESLTLKEGSFSARYTDLRHERFFTPERFRSFIRQAQCSENLEFLIDIHMYEKLWNKTFHKRVSILSCNWIRVIPDGVDVTTVRREGSNRHKKSRGRSRDAVNTAAAAADCATPIVLTTGVSTPLVNTLNESLKNLDLNDVSSIVDVTKHGVYVNNSLSTVRRSDTEAHIIGRSRSNGSSSNTVNKSLAELWSNLICTYFKTDSIQELNLPNEVVRSVMSEDSKRRDHEPKVLVKSKKLILSLLRQNVYWKFIRSAEDEIQRESSGDQNRAFSANQKRRGPAGVTFNGTDEGVMSPDAKVRRASSGSTGLLRFYTARHATEVSTSPTKVYRADIYPDNDLEPSFSSSPDSVLSPISSPLSSPESYHSKASSVFALMPRLLHRKSHYKKEEKSIGDGTSSTSSEARPNSPIRFNPIKGQLSRSSSSSTDQQSRSSRSSKSSAISKHKFLRYFKDERSSL</sequence>
<dbReference type="InterPro" id="IPR044926">
    <property type="entry name" value="RGS_subdomain_2"/>
</dbReference>
<organism evidence="2 3">
    <name type="scientific">Eeniella nana</name>
    <name type="common">Yeast</name>
    <name type="synonym">Brettanomyces nanus</name>
    <dbReference type="NCBI Taxonomy" id="13502"/>
    <lineage>
        <taxon>Eukaryota</taxon>
        <taxon>Fungi</taxon>
        <taxon>Dikarya</taxon>
        <taxon>Ascomycota</taxon>
        <taxon>Saccharomycotina</taxon>
        <taxon>Pichiomycetes</taxon>
        <taxon>Pichiales</taxon>
        <taxon>Pichiaceae</taxon>
        <taxon>Brettanomyces</taxon>
    </lineage>
</organism>
<keyword evidence="3" id="KW-1185">Reference proteome</keyword>
<evidence type="ECO:0000313" key="3">
    <source>
        <dbReference type="Proteomes" id="UP000662931"/>
    </source>
</evidence>
<dbReference type="Proteomes" id="UP000662931">
    <property type="component" value="Chromosome 4"/>
</dbReference>
<dbReference type="GeneID" id="62197955"/>
<dbReference type="SUPFAM" id="SSF48097">
    <property type="entry name" value="Regulator of G-protein signaling, RGS"/>
    <property type="match status" value="1"/>
</dbReference>
<protein>
    <recommendedName>
        <fullName evidence="4">RGS domain-containing protein</fullName>
    </recommendedName>
</protein>
<evidence type="ECO:0008006" key="4">
    <source>
        <dbReference type="Google" id="ProtNLM"/>
    </source>
</evidence>
<feature type="compositionally biased region" description="Polar residues" evidence="1">
    <location>
        <begin position="430"/>
        <end position="440"/>
    </location>
</feature>
<feature type="compositionally biased region" description="Low complexity" evidence="1">
    <location>
        <begin position="453"/>
        <end position="476"/>
    </location>
</feature>
<dbReference type="Gene3D" id="1.10.167.10">
    <property type="entry name" value="Regulator of G-protein Signalling 4, domain 2"/>
    <property type="match status" value="1"/>
</dbReference>
<proteinExistence type="predicted"/>
<reference evidence="2" key="1">
    <citation type="submission" date="2020-10" db="EMBL/GenBank/DDBJ databases">
        <authorList>
            <person name="Roach M.J.R."/>
        </authorList>
    </citation>
    <scope>NUCLEOTIDE SEQUENCE</scope>
    <source>
        <strain evidence="2">CBS 1945</strain>
    </source>
</reference>
<dbReference type="InterPro" id="IPR036305">
    <property type="entry name" value="RGS_sf"/>
</dbReference>
<feature type="compositionally biased region" description="Polar residues" evidence="1">
    <location>
        <begin position="301"/>
        <end position="310"/>
    </location>
</feature>
<dbReference type="RefSeq" id="XP_038780715.1">
    <property type="nucleotide sequence ID" value="XM_038924787.1"/>
</dbReference>
<accession>A0A875RQJ2</accession>
<dbReference type="OrthoDB" id="4097096at2759"/>
<feature type="region of interest" description="Disordered" evidence="1">
    <location>
        <begin position="419"/>
        <end position="476"/>
    </location>
</feature>
<dbReference type="AlphaFoldDB" id="A0A875RQJ2"/>